<feature type="domain" description="Carboxylesterase type B" evidence="4">
    <location>
        <begin position="45"/>
        <end position="402"/>
    </location>
</feature>
<dbReference type="PROSITE" id="PS00941">
    <property type="entry name" value="CARBOXYLESTERASE_B_2"/>
    <property type="match status" value="1"/>
</dbReference>
<dbReference type="InterPro" id="IPR019826">
    <property type="entry name" value="Carboxylesterase_B_AS"/>
</dbReference>
<organism evidence="5 6">
    <name type="scientific">Martelella mangrovi</name>
    <dbReference type="NCBI Taxonomy" id="1397477"/>
    <lineage>
        <taxon>Bacteria</taxon>
        <taxon>Pseudomonadati</taxon>
        <taxon>Pseudomonadota</taxon>
        <taxon>Alphaproteobacteria</taxon>
        <taxon>Hyphomicrobiales</taxon>
        <taxon>Aurantimonadaceae</taxon>
        <taxon>Martelella</taxon>
    </lineage>
</organism>
<reference evidence="5 6" key="1">
    <citation type="submission" date="2024-06" db="EMBL/GenBank/DDBJ databases">
        <title>Genomic Encyclopedia of Type Strains, Phase IV (KMG-IV): sequencing the most valuable type-strain genomes for metagenomic binning, comparative biology and taxonomic classification.</title>
        <authorList>
            <person name="Goeker M."/>
        </authorList>
    </citation>
    <scope>NUCLEOTIDE SEQUENCE [LARGE SCALE GENOMIC DNA]</scope>
    <source>
        <strain evidence="5 6">DSM 28102</strain>
    </source>
</reference>
<dbReference type="PANTHER" id="PTHR11559">
    <property type="entry name" value="CARBOXYLESTERASE"/>
    <property type="match status" value="1"/>
</dbReference>
<keyword evidence="2 3" id="KW-0378">Hydrolase</keyword>
<dbReference type="EMBL" id="JBEPLY010000009">
    <property type="protein sequence ID" value="MET3600811.1"/>
    <property type="molecule type" value="Genomic_DNA"/>
</dbReference>
<gene>
    <name evidence="5" type="ORF">ABID12_002762</name>
</gene>
<dbReference type="InterPro" id="IPR050309">
    <property type="entry name" value="Type-B_Carboxylest/Lipase"/>
</dbReference>
<protein>
    <recommendedName>
        <fullName evidence="3">Carboxylic ester hydrolase</fullName>
        <ecNumber evidence="3">3.1.1.-</ecNumber>
    </recommendedName>
</protein>
<dbReference type="SUPFAM" id="SSF53474">
    <property type="entry name" value="alpha/beta-Hydrolases"/>
    <property type="match status" value="1"/>
</dbReference>
<keyword evidence="6" id="KW-1185">Reference proteome</keyword>
<dbReference type="PROSITE" id="PS00122">
    <property type="entry name" value="CARBOXYLESTERASE_B_1"/>
    <property type="match status" value="1"/>
</dbReference>
<dbReference type="InterPro" id="IPR029058">
    <property type="entry name" value="AB_hydrolase_fold"/>
</dbReference>
<comment type="caution">
    <text evidence="5">The sequence shown here is derived from an EMBL/GenBank/DDBJ whole genome shotgun (WGS) entry which is preliminary data.</text>
</comment>
<dbReference type="Proteomes" id="UP001549164">
    <property type="component" value="Unassembled WGS sequence"/>
</dbReference>
<sequence length="578" mass="62876">MLYRNPAGNGRNGLRRIALVAALIGSWSPTALAANATYRAGVAQQTLYGEVDGAETNDGATLFWRGVPYAAAPVGTLRWKAPEKPAAWTGALDATGDAPLCPQMTGGKALGSEDCLTLDIWRPNTDETGLPVLFYIHGGNNQGGNSGTVDFEQLAVNADAVVVSVNYRLGLLGFNNLPALKTGNPQEDSGNYTLLDLARALDWIDANIAAFGGNADNITVSGFSAGGRDVMAMLISPLFHDKFQKAISFSGGMTLADTEESTGLVADAIAPLVVEAGIKPDDETARQWLMSTDPTVKDFLYDLPNDRLAGLMTNAGIRMAVFPHLYNDGVVLPKEGFETDSYNAVPLMMTTGTSEFSLFARFDPEFAAASDTDLIDDSDLNARYRFAENYGSKLYEIFNAQDSAREMIDRYDAPIYTTRFAWGEDPQIVGDTMADLYGSFHGIWIPFATERTSGFAAQFPEAFDNTGAQDLAAKFGTYLRNFMWDGDPNGDGLTAWQPWQNADSGPTQLILNADMKKADIRMSDERTPYEDVLKAMNADDTISAEAKQHLIETVLDGRWFSFGLDRHYDNENTWVGVE</sequence>
<accession>A0ABV2IDE9</accession>
<evidence type="ECO:0000313" key="6">
    <source>
        <dbReference type="Proteomes" id="UP001549164"/>
    </source>
</evidence>
<evidence type="ECO:0000313" key="5">
    <source>
        <dbReference type="EMBL" id="MET3600811.1"/>
    </source>
</evidence>
<dbReference type="GO" id="GO:0016787">
    <property type="term" value="F:hydrolase activity"/>
    <property type="evidence" value="ECO:0007669"/>
    <property type="project" value="UniProtKB-KW"/>
</dbReference>
<evidence type="ECO:0000256" key="2">
    <source>
        <dbReference type="ARBA" id="ARBA00022801"/>
    </source>
</evidence>
<name>A0ABV2IDE9_9HYPH</name>
<feature type="signal peptide" evidence="3">
    <location>
        <begin position="1"/>
        <end position="33"/>
    </location>
</feature>
<dbReference type="RefSeq" id="WP_354434689.1">
    <property type="nucleotide sequence ID" value="NZ_JBEPLY010000009.1"/>
</dbReference>
<dbReference type="EC" id="3.1.1.-" evidence="3"/>
<comment type="similarity">
    <text evidence="1 3">Belongs to the type-B carboxylesterase/lipase family.</text>
</comment>
<feature type="chain" id="PRO_5044969291" description="Carboxylic ester hydrolase" evidence="3">
    <location>
        <begin position="34"/>
        <end position="578"/>
    </location>
</feature>
<evidence type="ECO:0000256" key="1">
    <source>
        <dbReference type="ARBA" id="ARBA00005964"/>
    </source>
</evidence>
<keyword evidence="3" id="KW-0732">Signal</keyword>
<dbReference type="InterPro" id="IPR019819">
    <property type="entry name" value="Carboxylesterase_B_CS"/>
</dbReference>
<proteinExistence type="inferred from homology"/>
<evidence type="ECO:0000259" key="4">
    <source>
        <dbReference type="Pfam" id="PF00135"/>
    </source>
</evidence>
<evidence type="ECO:0000256" key="3">
    <source>
        <dbReference type="RuleBase" id="RU361235"/>
    </source>
</evidence>
<dbReference type="InterPro" id="IPR002018">
    <property type="entry name" value="CarbesteraseB"/>
</dbReference>
<dbReference type="Gene3D" id="3.40.50.1820">
    <property type="entry name" value="alpha/beta hydrolase"/>
    <property type="match status" value="1"/>
</dbReference>
<dbReference type="Pfam" id="PF00135">
    <property type="entry name" value="COesterase"/>
    <property type="match status" value="1"/>
</dbReference>